<dbReference type="GO" id="GO:0051879">
    <property type="term" value="F:Hsp90 protein binding"/>
    <property type="evidence" value="ECO:0007669"/>
    <property type="project" value="TreeGrafter"/>
</dbReference>
<dbReference type="OMA" id="ARIFACW"/>
<name>A8Q2G9_MALGO</name>
<feature type="region of interest" description="Disordered" evidence="2">
    <location>
        <begin position="577"/>
        <end position="622"/>
    </location>
</feature>
<evidence type="ECO:0000313" key="4">
    <source>
        <dbReference type="EMBL" id="EDP43185.1"/>
    </source>
</evidence>
<dbReference type="STRING" id="425265.A8Q2G9"/>
<evidence type="ECO:0000259" key="3">
    <source>
        <dbReference type="Pfam" id="PF10193"/>
    </source>
</evidence>
<dbReference type="Proteomes" id="UP000008837">
    <property type="component" value="Unassembled WGS sequence"/>
</dbReference>
<dbReference type="InterPro" id="IPR051970">
    <property type="entry name" value="TEL2_Regulation"/>
</dbReference>
<dbReference type="EMBL" id="AAYY01000008">
    <property type="protein sequence ID" value="EDP43185.1"/>
    <property type="molecule type" value="Genomic_DNA"/>
</dbReference>
<proteinExistence type="inferred from homology"/>
<dbReference type="AlphaFoldDB" id="A8Q2G9"/>
<dbReference type="GeneID" id="5854717"/>
<comment type="similarity">
    <text evidence="1">Belongs to the TEL2 family.</text>
</comment>
<dbReference type="Pfam" id="PF10193">
    <property type="entry name" value="Telomere_reg-2"/>
    <property type="match status" value="1"/>
</dbReference>
<dbReference type="GO" id="GO:0005829">
    <property type="term" value="C:cytosol"/>
    <property type="evidence" value="ECO:0007669"/>
    <property type="project" value="TreeGrafter"/>
</dbReference>
<sequence>MADAWPTRLASATQWQQVIEAVLLPLARVHALPAQYNQLAKDAPTDPHWISTWWSTCQHTLLTVTLVTWAPGLHEHNLYETVLDGWFIPSNASTVWVYTLQTCSALLRGRVDCHPATLDALYYVLTRLDPSTLLRHMLEAVHSEPHAARRDILWDDAVANVSALPTRVANMFGPHRDRRSLLDMYGTWLGDMSAGIHDVIEIDPSRIARLLTRFARTGALLQRVPPTWWDQMLPHIQSSLESTTTIASHAKKAWHAMYDACDPSTQEVLALSLAYALNARLNSTSYAWPVAQQERAPGTEGRAFLTTEAWRWAYTAYLVLQTVLGTAEAPRLPLVHVDKAHAHTEWTPLFSIALAAWACDADARTSLQELIHVWSHPQHVAHASYTHAQSITLMVLMAIRITYENKTALTTHAQSMEFLQGVSAYLEHTDARIRRLGMLVAEILSQATNAAPLKFPAEVWDGRGDGRGVCRVLRAAYEREGPFWPDTRPFPWRDESTRLLEQMQSLSTKGTNAFAQRIAAEEAPRPRRRSSPPTLRLPRRVPARVLIEEVHPQEGARASPRTERNASSLNGLYIYDEESSDSDASDVGADKSARVDSGVRTGDAVEEEDPYDPQDSSTMLGDALRKKPRVPVYIYELAPLAREHDYEANKCVLKHAESLIRRKTGWGYEIAEHAVDLATALASMQDTYELRDFDLKRTRALSALCVAAPMPVVDALYEQFFSPHYSLAQRLSMLRAVAAAAMELSRDGSSSGSAATAPLPDTTEMTGRLMGAAMSRMQQTGEARIAASYASDMARVRSASMKDVPFAPAWSVRPTVPFTAVASSSFIFPLIRRLDHARQTASRMYAGSDTTLTPNSTSAVLYTLCVLCWCGRNAAFFPTRTLPEVLGVVDVWSSNSSNHADIWTASMALALVLLDIAVEHDGGLHLVRSHTPMLLRLQAVAQASLDTSPQAAAVVLCITDMQERTRGAFLRT</sequence>
<feature type="domain" description="Telomere length regulation protein conserved" evidence="3">
    <location>
        <begin position="631"/>
        <end position="741"/>
    </location>
</feature>
<dbReference type="Gene3D" id="1.25.40.720">
    <property type="entry name" value="Telomere length regulation protein 2, C-terminal domain"/>
    <property type="match status" value="1"/>
</dbReference>
<comment type="caution">
    <text evidence="4">The sequence shown here is derived from an EMBL/GenBank/DDBJ whole genome shotgun (WGS) entry which is preliminary data.</text>
</comment>
<dbReference type="VEuPathDB" id="FungiDB:MGL_2194"/>
<keyword evidence="5" id="KW-1185">Reference proteome</keyword>
<evidence type="ECO:0000256" key="2">
    <source>
        <dbReference type="SAM" id="MobiDB-lite"/>
    </source>
</evidence>
<gene>
    <name evidence="4" type="ORF">MGL_2194</name>
</gene>
<dbReference type="GO" id="GO:0051083">
    <property type="term" value="P:'de novo' cotranslational protein folding"/>
    <property type="evidence" value="ECO:0007669"/>
    <property type="project" value="TreeGrafter"/>
</dbReference>
<evidence type="ECO:0000313" key="5">
    <source>
        <dbReference type="Proteomes" id="UP000008837"/>
    </source>
</evidence>
<protein>
    <recommendedName>
        <fullName evidence="3">Telomere length regulation protein conserved domain-containing protein</fullName>
    </recommendedName>
</protein>
<dbReference type="PANTHER" id="PTHR15830">
    <property type="entry name" value="TELOMERE LENGTH REGULATION PROTEIN TEL2 FAMILY MEMBER"/>
    <property type="match status" value="1"/>
</dbReference>
<dbReference type="PANTHER" id="PTHR15830:SF10">
    <property type="entry name" value="TELOMERE LENGTH REGULATION PROTEIN TEL2 HOMOLOG"/>
    <property type="match status" value="1"/>
</dbReference>
<dbReference type="KEGG" id="mgl:MGL_2194"/>
<accession>A8Q2G9</accession>
<dbReference type="InParanoid" id="A8Q2G9"/>
<evidence type="ECO:0000256" key="1">
    <source>
        <dbReference type="ARBA" id="ARBA00006133"/>
    </source>
</evidence>
<dbReference type="RefSeq" id="XP_001730399.1">
    <property type="nucleotide sequence ID" value="XM_001730347.1"/>
</dbReference>
<reference evidence="4 5" key="1">
    <citation type="journal article" date="2007" name="Proc. Natl. Acad. Sci. U.S.A.">
        <title>Dandruff-associated Malassezia genomes reveal convergent and divergent virulence traits shared with plant and human fungal pathogens.</title>
        <authorList>
            <person name="Xu J."/>
            <person name="Saunders C.W."/>
            <person name="Hu P."/>
            <person name="Grant R.A."/>
            <person name="Boekhout T."/>
            <person name="Kuramae E.E."/>
            <person name="Kronstad J.W."/>
            <person name="Deangelis Y.M."/>
            <person name="Reeder N.L."/>
            <person name="Johnstone K.R."/>
            <person name="Leland M."/>
            <person name="Fieno A.M."/>
            <person name="Begley W.M."/>
            <person name="Sun Y."/>
            <person name="Lacey M.P."/>
            <person name="Chaudhary T."/>
            <person name="Keough T."/>
            <person name="Chu L."/>
            <person name="Sears R."/>
            <person name="Yuan B."/>
            <person name="Dawson T.L.Jr."/>
        </authorList>
    </citation>
    <scope>NUCLEOTIDE SEQUENCE [LARGE SCALE GENOMIC DNA]</scope>
    <source>
        <strain evidence="5">ATCC MYA-4612 / CBS 7966</strain>
    </source>
</reference>
<dbReference type="GO" id="GO:0042162">
    <property type="term" value="F:telomeric DNA binding"/>
    <property type="evidence" value="ECO:0007669"/>
    <property type="project" value="TreeGrafter"/>
</dbReference>
<dbReference type="InterPro" id="IPR019337">
    <property type="entry name" value="Telomere_length_regulation_dom"/>
</dbReference>
<organism evidence="4 5">
    <name type="scientific">Malassezia globosa (strain ATCC MYA-4612 / CBS 7966)</name>
    <name type="common">Dandruff-associated fungus</name>
    <dbReference type="NCBI Taxonomy" id="425265"/>
    <lineage>
        <taxon>Eukaryota</taxon>
        <taxon>Fungi</taxon>
        <taxon>Dikarya</taxon>
        <taxon>Basidiomycota</taxon>
        <taxon>Ustilaginomycotina</taxon>
        <taxon>Malasseziomycetes</taxon>
        <taxon>Malasseziales</taxon>
        <taxon>Malasseziaceae</taxon>
        <taxon>Malassezia</taxon>
    </lineage>
</organism>
<feature type="region of interest" description="Disordered" evidence="2">
    <location>
        <begin position="519"/>
        <end position="540"/>
    </location>
</feature>
<dbReference type="InterPro" id="IPR038528">
    <property type="entry name" value="TEL2_C_sf"/>
</dbReference>
<dbReference type="OrthoDB" id="10254187at2759"/>